<dbReference type="NCBIfam" id="TIGR03303">
    <property type="entry name" value="OM_YaeT"/>
    <property type="match status" value="1"/>
</dbReference>
<feature type="domain" description="POTRA" evidence="10">
    <location>
        <begin position="269"/>
        <end position="347"/>
    </location>
</feature>
<name>A0A4D6XVT8_9GAMM</name>
<dbReference type="PANTHER" id="PTHR12815:SF23">
    <property type="entry name" value="OUTER MEMBRANE PROTEIN ASSEMBLY FACTOR BAMA"/>
    <property type="match status" value="1"/>
</dbReference>
<feature type="domain" description="POTRA" evidence="10">
    <location>
        <begin position="350"/>
        <end position="424"/>
    </location>
</feature>
<dbReference type="InterPro" id="IPR023707">
    <property type="entry name" value="OM_assembly_BamA"/>
</dbReference>
<organism evidence="11 12">
    <name type="scientific">Buchnera aphidicola</name>
    <name type="common">Hyadaphis tataricae</name>
    <dbReference type="NCBI Taxonomy" id="1241859"/>
    <lineage>
        <taxon>Bacteria</taxon>
        <taxon>Pseudomonadati</taxon>
        <taxon>Pseudomonadota</taxon>
        <taxon>Gammaproteobacteria</taxon>
        <taxon>Enterobacterales</taxon>
        <taxon>Erwiniaceae</taxon>
        <taxon>Buchnera</taxon>
    </lineage>
</organism>
<dbReference type="Pfam" id="PF01103">
    <property type="entry name" value="Omp85"/>
    <property type="match status" value="1"/>
</dbReference>
<evidence type="ECO:0000256" key="6">
    <source>
        <dbReference type="ARBA" id="ARBA00023136"/>
    </source>
</evidence>
<gene>
    <name evidence="8 11" type="primary">bamA</name>
    <name evidence="11" type="ORF">D9V69_01175</name>
</gene>
<reference evidence="11 12" key="2">
    <citation type="submission" date="2019-05" db="EMBL/GenBank/DDBJ databases">
        <title>Genome evolution of the obligate endosymbiont Buchnera aphidicola.</title>
        <authorList>
            <person name="Moran N.A."/>
        </authorList>
    </citation>
    <scope>NUCLEOTIDE SEQUENCE [LARGE SCALE GENOMIC DNA]</scope>
    <source>
        <strain evidence="11 12">Hta</strain>
    </source>
</reference>
<proteinExistence type="inferred from homology"/>
<dbReference type="Gene3D" id="3.10.20.310">
    <property type="entry name" value="membrane protein fhac"/>
    <property type="match status" value="5"/>
</dbReference>
<dbReference type="AlphaFoldDB" id="A0A4D6XVT8"/>
<keyword evidence="4 8" id="KW-0732">Signal</keyword>
<feature type="signal peptide" evidence="8">
    <location>
        <begin position="1"/>
        <end position="20"/>
    </location>
</feature>
<dbReference type="PIRSF" id="PIRSF006076">
    <property type="entry name" value="OM_assembly_OMP85"/>
    <property type="match status" value="1"/>
</dbReference>
<evidence type="ECO:0000256" key="2">
    <source>
        <dbReference type="ARBA" id="ARBA00022452"/>
    </source>
</evidence>
<dbReference type="EMBL" id="CP034873">
    <property type="protein sequence ID" value="QCI21546.1"/>
    <property type="molecule type" value="Genomic_DNA"/>
</dbReference>
<comment type="subunit">
    <text evidence="8">Part of the Bam complex, which is composed of the outer membrane protein BamA, and four lipoproteins BamB, BamC, BamD and BamE.</text>
</comment>
<keyword evidence="6 8" id="KW-0472">Membrane</keyword>
<dbReference type="InterPro" id="IPR000184">
    <property type="entry name" value="Bac_surfAg_D15"/>
</dbReference>
<dbReference type="InterPro" id="IPR034746">
    <property type="entry name" value="POTRA"/>
</dbReference>
<dbReference type="Pfam" id="PF07244">
    <property type="entry name" value="POTRA"/>
    <property type="match status" value="5"/>
</dbReference>
<accession>A0A4D6XVT8</accession>
<feature type="domain" description="POTRA" evidence="10">
    <location>
        <begin position="175"/>
        <end position="266"/>
    </location>
</feature>
<dbReference type="GO" id="GO:0043165">
    <property type="term" value="P:Gram-negative-bacterium-type cell outer membrane assembly"/>
    <property type="evidence" value="ECO:0007669"/>
    <property type="project" value="UniProtKB-UniRule"/>
</dbReference>
<dbReference type="InterPro" id="IPR010827">
    <property type="entry name" value="BamA/TamA_POTRA"/>
</dbReference>
<feature type="chain" id="PRO_5021050176" description="Outer membrane protein assembly factor BamA" evidence="8">
    <location>
        <begin position="21"/>
        <end position="803"/>
    </location>
</feature>
<evidence type="ECO:0000256" key="8">
    <source>
        <dbReference type="HAMAP-Rule" id="MF_01430"/>
    </source>
</evidence>
<evidence type="ECO:0000313" key="11">
    <source>
        <dbReference type="EMBL" id="QCI21546.1"/>
    </source>
</evidence>
<evidence type="ECO:0000313" key="12">
    <source>
        <dbReference type="Proteomes" id="UP000298773"/>
    </source>
</evidence>
<sequence precursor="true">MLIKKFFMCFLMIFSTFVYAKNIWFVKDIEFTGLKNYSKNELLNNIQFHVGSTVSNDDIKSSIKSLFKTGRFEDIQVFLSKDKIVFHVYERPIIADVLFSGNTIINNNALKKYLTKLHIEKNHVFNPSIAEMFIKTIHHAYEDLGRYKSHVKILKSFSTYNRVNLKILIDEGLPIKINNIEVLGVKSFPKTKIISLFQLKQDHSWWNVFDNFFYSPKFFDHSLNKLHNFYLSQGYFYFQINKSKIDYVNNVNNQHGVNIKINVFEGEQYRISKFFVNGNLLSYKNLIENMIKIDKNELYNKDKLDDIIIRIKQRLSEYGYIDAEVSIDPEVNHKSKKIIIHFNIDIKKRFFVRKIQFIGNRSTQDQVLRRLIKQIEGRYVNSKLIDSGKKLLEKTKFFSDVQIIKNHVFNTSNQVDIIYQVKEQPTGSINFGLGYGMDSGVSFNTSFSKDNLLGSGNSFKSTIIKNNNQQYADVSMIFPYFIFNTTDLNTRFFYNDFKYNLNGMTNVTKNTYGFESNFGLPLNDYNKINFGFGYSHNGIFNENNTAKKSLSNNNEWNTKFLQTNSVNDFTINYSWIYDSLQYRYFPIDGNQTYVSGKNTIPGSDNNFYKIILDSEVYLPLNKAKELIFLSHLHMGIGNSFNGDKLPFYENFSVTGVNNIRGFQPHTIGPKTVYNLDDAHNCTGYEHDNLCESIDSIGGNSTVVANLELITPIPFLDHVYSKFLRSSIFFDIGNIWDTQQNNKNNLNSLMWLKNNILNDVYASIGISLQWFSPIGPLAFSYAIPVQKNNYHQLEAFQFNIGKNW</sequence>
<dbReference type="GO" id="GO:0051205">
    <property type="term" value="P:protein insertion into membrane"/>
    <property type="evidence" value="ECO:0007669"/>
    <property type="project" value="UniProtKB-UniRule"/>
</dbReference>
<comment type="subcellular location">
    <subcellularLocation>
        <location evidence="8">Cell outer membrane</location>
    </subcellularLocation>
    <subcellularLocation>
        <location evidence="1">Membrane</location>
    </subcellularLocation>
</comment>
<dbReference type="RefSeq" id="WP_158356516.1">
    <property type="nucleotide sequence ID" value="NZ_CP034873.1"/>
</dbReference>
<feature type="domain" description="POTRA" evidence="10">
    <location>
        <begin position="24"/>
        <end position="91"/>
    </location>
</feature>
<evidence type="ECO:0000259" key="10">
    <source>
        <dbReference type="PROSITE" id="PS51779"/>
    </source>
</evidence>
<evidence type="ECO:0000256" key="1">
    <source>
        <dbReference type="ARBA" id="ARBA00004370"/>
    </source>
</evidence>
<protein>
    <recommendedName>
        <fullName evidence="8 9">Outer membrane protein assembly factor BamA</fullName>
    </recommendedName>
</protein>
<evidence type="ECO:0000256" key="4">
    <source>
        <dbReference type="ARBA" id="ARBA00022729"/>
    </source>
</evidence>
<dbReference type="PROSITE" id="PS51779">
    <property type="entry name" value="POTRA"/>
    <property type="match status" value="4"/>
</dbReference>
<dbReference type="PANTHER" id="PTHR12815">
    <property type="entry name" value="SORTING AND ASSEMBLY MACHINERY SAMM50 PROTEIN FAMILY MEMBER"/>
    <property type="match status" value="1"/>
</dbReference>
<comment type="similarity">
    <text evidence="8">Belongs to the BamA family.</text>
</comment>
<reference evidence="11 12" key="1">
    <citation type="submission" date="2018-12" db="EMBL/GenBank/DDBJ databases">
        <authorList>
            <person name="Chong R.A."/>
        </authorList>
    </citation>
    <scope>NUCLEOTIDE SEQUENCE [LARGE SCALE GENOMIC DNA]</scope>
    <source>
        <strain evidence="11 12">Hta</strain>
    </source>
</reference>
<evidence type="ECO:0000256" key="5">
    <source>
        <dbReference type="ARBA" id="ARBA00022737"/>
    </source>
</evidence>
<comment type="function">
    <text evidence="8">Part of the outer membrane protein assembly complex, which is involved in assembly and insertion of beta-barrel proteins into the outer membrane. Constitutes, with BamD, the core component of the assembly machinery.</text>
</comment>
<keyword evidence="5 8" id="KW-0677">Repeat</keyword>
<dbReference type="Proteomes" id="UP000298773">
    <property type="component" value="Chromosome"/>
</dbReference>
<evidence type="ECO:0000256" key="3">
    <source>
        <dbReference type="ARBA" id="ARBA00022692"/>
    </source>
</evidence>
<evidence type="ECO:0000256" key="7">
    <source>
        <dbReference type="ARBA" id="ARBA00023237"/>
    </source>
</evidence>
<dbReference type="Gene3D" id="2.40.160.50">
    <property type="entry name" value="membrane protein fhac: a member of the omp85/tpsb transporter family"/>
    <property type="match status" value="1"/>
</dbReference>
<keyword evidence="2 8" id="KW-1134">Transmembrane beta strand</keyword>
<keyword evidence="3 8" id="KW-0812">Transmembrane</keyword>
<dbReference type="HAMAP" id="MF_01430">
    <property type="entry name" value="OM_assembly_BamA"/>
    <property type="match status" value="1"/>
</dbReference>
<keyword evidence="7 8" id="KW-0998">Cell outer membrane</keyword>
<dbReference type="OrthoDB" id="9803054at2"/>
<dbReference type="GO" id="GO:1990063">
    <property type="term" value="C:Bam protein complex"/>
    <property type="evidence" value="ECO:0007669"/>
    <property type="project" value="TreeGrafter"/>
</dbReference>
<dbReference type="InterPro" id="IPR039910">
    <property type="entry name" value="D15-like"/>
</dbReference>
<evidence type="ECO:0000256" key="9">
    <source>
        <dbReference type="NCBIfam" id="TIGR03303"/>
    </source>
</evidence>